<keyword evidence="1" id="KW-0732">Signal</keyword>
<dbReference type="PANTHER" id="PTHR21749:SF3">
    <property type="entry name" value="ACTIVIN_RECP DOMAIN-CONTAINING PROTEIN"/>
    <property type="match status" value="1"/>
</dbReference>
<organism evidence="2 3">
    <name type="scientific">Necator americanus</name>
    <name type="common">Human hookworm</name>
    <dbReference type="NCBI Taxonomy" id="51031"/>
    <lineage>
        <taxon>Eukaryota</taxon>
        <taxon>Metazoa</taxon>
        <taxon>Ecdysozoa</taxon>
        <taxon>Nematoda</taxon>
        <taxon>Chromadorea</taxon>
        <taxon>Rhabditida</taxon>
        <taxon>Rhabditina</taxon>
        <taxon>Rhabditomorpha</taxon>
        <taxon>Strongyloidea</taxon>
        <taxon>Ancylostomatidae</taxon>
        <taxon>Bunostominae</taxon>
        <taxon>Necator</taxon>
    </lineage>
</organism>
<evidence type="ECO:0008006" key="4">
    <source>
        <dbReference type="Google" id="ProtNLM"/>
    </source>
</evidence>
<dbReference type="SUPFAM" id="SSF57302">
    <property type="entry name" value="Snake toxin-like"/>
    <property type="match status" value="1"/>
</dbReference>
<gene>
    <name evidence="2" type="primary">Necator_chrI.g2437</name>
    <name evidence="2" type="ORF">RB195_006309</name>
</gene>
<reference evidence="2 3" key="1">
    <citation type="submission" date="2023-08" db="EMBL/GenBank/DDBJ databases">
        <title>A Necator americanus chromosomal reference genome.</title>
        <authorList>
            <person name="Ilik V."/>
            <person name="Petrzelkova K.J."/>
            <person name="Pardy F."/>
            <person name="Fuh T."/>
            <person name="Niatou-Singa F.S."/>
            <person name="Gouil Q."/>
            <person name="Baker L."/>
            <person name="Ritchie M.E."/>
            <person name="Jex A.R."/>
            <person name="Gazzola D."/>
            <person name="Li H."/>
            <person name="Toshio Fujiwara R."/>
            <person name="Zhan B."/>
            <person name="Aroian R.V."/>
            <person name="Pafco B."/>
            <person name="Schwarz E.M."/>
        </authorList>
    </citation>
    <scope>NUCLEOTIDE SEQUENCE [LARGE SCALE GENOMIC DNA]</scope>
    <source>
        <strain evidence="2 3">Aroian</strain>
        <tissue evidence="2">Whole animal</tissue>
    </source>
</reference>
<sequence length="110" mass="12172">MHACFVVAFSLLFASATSLQCYLGYALLRGSTIGNGTKTCGRDSDYCYYASASIFSLTTFQKAGCNSLICQFIPPQRCFKQSFFGMPVNFCCCRDKDLCNGEDMTRILSE</sequence>
<name>A0ABR1BUZ1_NECAM</name>
<comment type="caution">
    <text evidence="2">The sequence shown here is derived from an EMBL/GenBank/DDBJ whole genome shotgun (WGS) entry which is preliminary data.</text>
</comment>
<accession>A0ABR1BUZ1</accession>
<protein>
    <recommendedName>
        <fullName evidence="4">ET module</fullName>
    </recommendedName>
</protein>
<proteinExistence type="predicted"/>
<dbReference type="EMBL" id="JAVFWL010000001">
    <property type="protein sequence ID" value="KAK6729188.1"/>
    <property type="molecule type" value="Genomic_DNA"/>
</dbReference>
<dbReference type="InterPro" id="IPR045860">
    <property type="entry name" value="Snake_toxin-like_sf"/>
</dbReference>
<evidence type="ECO:0000256" key="1">
    <source>
        <dbReference type="SAM" id="SignalP"/>
    </source>
</evidence>
<dbReference type="PANTHER" id="PTHR21749">
    <property type="entry name" value="PRION-LIKE- Q/N-RICH -DOMAIN-BEARING PROTEIN PROTEIN 24"/>
    <property type="match status" value="1"/>
</dbReference>
<feature type="signal peptide" evidence="1">
    <location>
        <begin position="1"/>
        <end position="18"/>
    </location>
</feature>
<feature type="chain" id="PRO_5045990616" description="ET module" evidence="1">
    <location>
        <begin position="19"/>
        <end position="110"/>
    </location>
</feature>
<evidence type="ECO:0000313" key="2">
    <source>
        <dbReference type="EMBL" id="KAK6729188.1"/>
    </source>
</evidence>
<keyword evidence="3" id="KW-1185">Reference proteome</keyword>
<evidence type="ECO:0000313" key="3">
    <source>
        <dbReference type="Proteomes" id="UP001303046"/>
    </source>
</evidence>
<dbReference type="Proteomes" id="UP001303046">
    <property type="component" value="Unassembled WGS sequence"/>
</dbReference>